<dbReference type="Gene3D" id="2.170.150.20">
    <property type="entry name" value="Peptide methionine sulfoxide reductase"/>
    <property type="match status" value="1"/>
</dbReference>
<evidence type="ECO:0000256" key="1">
    <source>
        <dbReference type="ARBA" id="ARBA00001947"/>
    </source>
</evidence>
<dbReference type="InterPro" id="IPR011057">
    <property type="entry name" value="Mss4-like_sf"/>
</dbReference>
<dbReference type="Pfam" id="PF01641">
    <property type="entry name" value="SelR"/>
    <property type="match status" value="1"/>
</dbReference>
<comment type="cofactor">
    <cofactor evidence="1">
        <name>Zn(2+)</name>
        <dbReference type="ChEBI" id="CHEBI:29105"/>
    </cofactor>
</comment>
<evidence type="ECO:0000313" key="9">
    <source>
        <dbReference type="EMBL" id="APG61595.1"/>
    </source>
</evidence>
<keyword evidence="10" id="KW-1185">Reference proteome</keyword>
<accession>A0A1L3J8Z5</accession>
<dbReference type="AlphaFoldDB" id="A0A1L3J8Z5"/>
<sequence length="148" mass="16524">MNAWNKIVEIAQGENLTPPRRVQKSDAEWRELLSEEAYFVTRQHGTERPFSDGMCSLFEPGIYACICCDTHLFDSQSKFESGTGWPSFGDPIAENVVSYHGDFSHGMQRIEARCNVCDAHLGHVFPDGPPPSGLRYCINAVSLRKISG</sequence>
<comment type="catalytic activity">
    <reaction evidence="7">
        <text>L-methionyl-[protein] + [thioredoxin]-disulfide + H2O = L-methionyl-(R)-S-oxide-[protein] + [thioredoxin]-dithiol</text>
        <dbReference type="Rhea" id="RHEA:24164"/>
        <dbReference type="Rhea" id="RHEA-COMP:10698"/>
        <dbReference type="Rhea" id="RHEA-COMP:10700"/>
        <dbReference type="Rhea" id="RHEA-COMP:12313"/>
        <dbReference type="Rhea" id="RHEA-COMP:12314"/>
        <dbReference type="ChEBI" id="CHEBI:15377"/>
        <dbReference type="ChEBI" id="CHEBI:16044"/>
        <dbReference type="ChEBI" id="CHEBI:29950"/>
        <dbReference type="ChEBI" id="CHEBI:45764"/>
        <dbReference type="ChEBI" id="CHEBI:50058"/>
        <dbReference type="EC" id="1.8.4.12"/>
    </reaction>
</comment>
<dbReference type="GO" id="GO:0006979">
    <property type="term" value="P:response to oxidative stress"/>
    <property type="evidence" value="ECO:0007669"/>
    <property type="project" value="InterPro"/>
</dbReference>
<proteinExistence type="inferred from homology"/>
<dbReference type="GO" id="GO:0033743">
    <property type="term" value="F:peptide-methionine (R)-S-oxide reductase activity"/>
    <property type="evidence" value="ECO:0007669"/>
    <property type="project" value="UniProtKB-EC"/>
</dbReference>
<keyword evidence="5" id="KW-0862">Zinc</keyword>
<dbReference type="GO" id="GO:0046872">
    <property type="term" value="F:metal ion binding"/>
    <property type="evidence" value="ECO:0007669"/>
    <property type="project" value="UniProtKB-KW"/>
</dbReference>
<comment type="similarity">
    <text evidence="2">Belongs to the MsrB Met sulfoxide reductase family.</text>
</comment>
<feature type="domain" description="MsrB" evidence="8">
    <location>
        <begin position="26"/>
        <end position="148"/>
    </location>
</feature>
<protein>
    <recommendedName>
        <fullName evidence="3">peptide-methionine (R)-S-oxide reductase</fullName>
        <ecNumber evidence="3">1.8.4.12</ecNumber>
    </recommendedName>
</protein>
<reference evidence="9 10" key="1">
    <citation type="submission" date="2016-11" db="EMBL/GenBank/DDBJ databases">
        <title>Sphingorhabdus sp. LPB0140, isolated from marine environment.</title>
        <authorList>
            <person name="Kim E."/>
            <person name="Yi H."/>
        </authorList>
    </citation>
    <scope>NUCLEOTIDE SEQUENCE [LARGE SCALE GENOMIC DNA]</scope>
    <source>
        <strain evidence="9 10">LPB0140</strain>
    </source>
</reference>
<dbReference type="FunFam" id="2.170.150.20:FF:000001">
    <property type="entry name" value="Peptide methionine sulfoxide reductase MsrB"/>
    <property type="match status" value="1"/>
</dbReference>
<organism evidence="9 10">
    <name type="scientific">Sphingorhabdus lutea</name>
    <dbReference type="NCBI Taxonomy" id="1913578"/>
    <lineage>
        <taxon>Bacteria</taxon>
        <taxon>Pseudomonadati</taxon>
        <taxon>Pseudomonadota</taxon>
        <taxon>Alphaproteobacteria</taxon>
        <taxon>Sphingomonadales</taxon>
        <taxon>Sphingomonadaceae</taxon>
        <taxon>Sphingorhabdus</taxon>
    </lineage>
</organism>
<keyword evidence="6" id="KW-0560">Oxidoreductase</keyword>
<evidence type="ECO:0000256" key="7">
    <source>
        <dbReference type="ARBA" id="ARBA00048488"/>
    </source>
</evidence>
<dbReference type="PANTHER" id="PTHR10173">
    <property type="entry name" value="METHIONINE SULFOXIDE REDUCTASE"/>
    <property type="match status" value="1"/>
</dbReference>
<dbReference type="RefSeq" id="WP_072558240.1">
    <property type="nucleotide sequence ID" value="NZ_CP018154.1"/>
</dbReference>
<dbReference type="EC" id="1.8.4.12" evidence="3"/>
<dbReference type="OrthoDB" id="9785497at2"/>
<gene>
    <name evidence="9" type="ORF">LPB140_00630</name>
</gene>
<dbReference type="GO" id="GO:0030091">
    <property type="term" value="P:protein repair"/>
    <property type="evidence" value="ECO:0007669"/>
    <property type="project" value="InterPro"/>
</dbReference>
<evidence type="ECO:0000313" key="10">
    <source>
        <dbReference type="Proteomes" id="UP000242561"/>
    </source>
</evidence>
<dbReference type="KEGG" id="sphl:LPB140_00630"/>
<dbReference type="STRING" id="1913578.LPB140_00630"/>
<name>A0A1L3J8Z5_9SPHN</name>
<evidence type="ECO:0000259" key="8">
    <source>
        <dbReference type="PROSITE" id="PS51790"/>
    </source>
</evidence>
<dbReference type="EMBL" id="CP018154">
    <property type="protein sequence ID" value="APG61595.1"/>
    <property type="molecule type" value="Genomic_DNA"/>
</dbReference>
<keyword evidence="4" id="KW-0479">Metal-binding</keyword>
<dbReference type="InterPro" id="IPR002579">
    <property type="entry name" value="Met_Sox_Rdtase_MsrB_dom"/>
</dbReference>
<dbReference type="PROSITE" id="PS51790">
    <property type="entry name" value="MSRB"/>
    <property type="match status" value="1"/>
</dbReference>
<dbReference type="SUPFAM" id="SSF51316">
    <property type="entry name" value="Mss4-like"/>
    <property type="match status" value="1"/>
</dbReference>
<evidence type="ECO:0000256" key="3">
    <source>
        <dbReference type="ARBA" id="ARBA00012499"/>
    </source>
</evidence>
<evidence type="ECO:0000256" key="6">
    <source>
        <dbReference type="ARBA" id="ARBA00023002"/>
    </source>
</evidence>
<evidence type="ECO:0000256" key="2">
    <source>
        <dbReference type="ARBA" id="ARBA00007174"/>
    </source>
</evidence>
<dbReference type="PANTHER" id="PTHR10173:SF52">
    <property type="entry name" value="METHIONINE-R-SULFOXIDE REDUCTASE B1"/>
    <property type="match status" value="1"/>
</dbReference>
<dbReference type="NCBIfam" id="TIGR00357">
    <property type="entry name" value="peptide-methionine (R)-S-oxide reductase MsrB"/>
    <property type="match status" value="1"/>
</dbReference>
<dbReference type="InterPro" id="IPR028427">
    <property type="entry name" value="Met_Sox_Rdtase_MsrB"/>
</dbReference>
<evidence type="ECO:0000256" key="5">
    <source>
        <dbReference type="ARBA" id="ARBA00022833"/>
    </source>
</evidence>
<dbReference type="Proteomes" id="UP000242561">
    <property type="component" value="Chromosome"/>
</dbReference>
<evidence type="ECO:0000256" key="4">
    <source>
        <dbReference type="ARBA" id="ARBA00022723"/>
    </source>
</evidence>
<dbReference type="GO" id="GO:0005737">
    <property type="term" value="C:cytoplasm"/>
    <property type="evidence" value="ECO:0007669"/>
    <property type="project" value="TreeGrafter"/>
</dbReference>